<dbReference type="EMBL" id="AP024420">
    <property type="protein sequence ID" value="BCR89754.1"/>
    <property type="molecule type" value="Genomic_DNA"/>
</dbReference>
<protein>
    <submittedName>
        <fullName evidence="1">Uncharacterized protein</fullName>
    </submittedName>
</protein>
<evidence type="ECO:0000313" key="2">
    <source>
        <dbReference type="Proteomes" id="UP000637239"/>
    </source>
</evidence>
<evidence type="ECO:0000313" key="1">
    <source>
        <dbReference type="EMBL" id="BCR89754.1"/>
    </source>
</evidence>
<dbReference type="AlphaFoldDB" id="A0A7R7VTC3"/>
<reference evidence="1" key="2">
    <citation type="submission" date="2021-02" db="EMBL/GenBank/DDBJ databases">
        <title>Aspergillus chevalieri M1 genome sequence.</title>
        <authorList>
            <person name="Kadooka C."/>
            <person name="Mori K."/>
            <person name="Futagami T."/>
        </authorList>
    </citation>
    <scope>NUCLEOTIDE SEQUENCE</scope>
    <source>
        <strain evidence="1">M1</strain>
    </source>
</reference>
<gene>
    <name evidence="1" type="ORF">ACHE_50952A</name>
</gene>
<proteinExistence type="predicted"/>
<accession>A0A7R7VTC3</accession>
<dbReference type="KEGG" id="ache:ACHE_50952A"/>
<sequence length="94" mass="11130">MESQLKVQFAWQAIDYYYEVGKETYNQIRKDNLKWTKVDMKADMIIQQGLTPTIALEIKDLPNVGAKWDYLKEAYPKSSNAMKPMQLMKMANWY</sequence>
<organism evidence="1 2">
    <name type="scientific">Aspergillus chevalieri</name>
    <name type="common">Eurotium chevalieri</name>
    <dbReference type="NCBI Taxonomy" id="182096"/>
    <lineage>
        <taxon>Eukaryota</taxon>
        <taxon>Fungi</taxon>
        <taxon>Dikarya</taxon>
        <taxon>Ascomycota</taxon>
        <taxon>Pezizomycotina</taxon>
        <taxon>Eurotiomycetes</taxon>
        <taxon>Eurotiomycetidae</taxon>
        <taxon>Eurotiales</taxon>
        <taxon>Aspergillaceae</taxon>
        <taxon>Aspergillus</taxon>
        <taxon>Aspergillus subgen. Aspergillus</taxon>
    </lineage>
</organism>
<reference evidence="1" key="1">
    <citation type="submission" date="2021-01" db="EMBL/GenBank/DDBJ databases">
        <authorList>
            <consortium name="Aspergillus chevalieri M1 genome sequencing consortium"/>
            <person name="Kazuki M."/>
            <person name="Futagami T."/>
        </authorList>
    </citation>
    <scope>NUCLEOTIDE SEQUENCE</scope>
    <source>
        <strain evidence="1">M1</strain>
    </source>
</reference>
<dbReference type="Proteomes" id="UP000637239">
    <property type="component" value="Chromosome 5"/>
</dbReference>
<dbReference type="RefSeq" id="XP_043138276.1">
    <property type="nucleotide sequence ID" value="XM_043280725.1"/>
</dbReference>
<name>A0A7R7VTC3_ASPCH</name>
<dbReference type="GeneID" id="66984112"/>
<keyword evidence="2" id="KW-1185">Reference proteome</keyword>